<comment type="caution">
    <text evidence="1">The sequence shown here is derived from an EMBL/GenBank/DDBJ whole genome shotgun (WGS) entry which is preliminary data.</text>
</comment>
<dbReference type="InterPro" id="IPR036034">
    <property type="entry name" value="PDZ_sf"/>
</dbReference>
<evidence type="ECO:0008006" key="3">
    <source>
        <dbReference type="Google" id="ProtNLM"/>
    </source>
</evidence>
<sequence length="263" mass="29672">MNKLLVVLIVVVALVAAYAVFSINEEPLADTGSEFTEIPKQQANKRSIDQEIKNFNQEKENVVDEEPTVLSVSDDLSDLPAKFVLSGIVYSQSVAESFTALLVDQAAGEYFVDENINNLDVYVKRINKASIILEFESRDYELFLGETNSLIEEQTQQRFNEMTAKEIGSRPRQLEHIVKTLPNLFNDGGKVIIPGMNPDLYSKVRFQEGDVLLEVNGFEIDDDKQLSDLQKEIRSAQTLTFKVNRAGRLITLYLDIPHEALKL</sequence>
<gene>
    <name evidence="1" type="ORF">RM544_06970</name>
</gene>
<dbReference type="Proteomes" id="UP001249020">
    <property type="component" value="Unassembled WGS sequence"/>
</dbReference>
<protein>
    <recommendedName>
        <fullName evidence="3">Type II secretion system protein GspC N-terminal domain-containing protein</fullName>
    </recommendedName>
</protein>
<proteinExistence type="predicted"/>
<evidence type="ECO:0000313" key="1">
    <source>
        <dbReference type="EMBL" id="MDT0582274.1"/>
    </source>
</evidence>
<accession>A0AAW8R0L0</accession>
<organism evidence="1 2">
    <name type="scientific">Brumicola blandensis</name>
    <dbReference type="NCBI Taxonomy" id="3075611"/>
    <lineage>
        <taxon>Bacteria</taxon>
        <taxon>Pseudomonadati</taxon>
        <taxon>Pseudomonadota</taxon>
        <taxon>Gammaproteobacteria</taxon>
        <taxon>Alteromonadales</taxon>
        <taxon>Alteromonadaceae</taxon>
        <taxon>Brumicola</taxon>
    </lineage>
</organism>
<dbReference type="SUPFAM" id="SSF50156">
    <property type="entry name" value="PDZ domain-like"/>
    <property type="match status" value="1"/>
</dbReference>
<dbReference type="Gene3D" id="2.30.42.10">
    <property type="match status" value="1"/>
</dbReference>
<reference evidence="1 2" key="1">
    <citation type="submission" date="2023-09" db="EMBL/GenBank/DDBJ databases">
        <authorList>
            <person name="Rey-Velasco X."/>
        </authorList>
    </citation>
    <scope>NUCLEOTIDE SEQUENCE [LARGE SCALE GENOMIC DNA]</scope>
    <source>
        <strain evidence="1 2">W409</strain>
    </source>
</reference>
<keyword evidence="2" id="KW-1185">Reference proteome</keyword>
<dbReference type="RefSeq" id="WP_311361042.1">
    <property type="nucleotide sequence ID" value="NZ_JAVRIE010000002.1"/>
</dbReference>
<dbReference type="EMBL" id="JAVRIE010000002">
    <property type="protein sequence ID" value="MDT0582274.1"/>
    <property type="molecule type" value="Genomic_DNA"/>
</dbReference>
<evidence type="ECO:0000313" key="2">
    <source>
        <dbReference type="Proteomes" id="UP001249020"/>
    </source>
</evidence>
<dbReference type="AlphaFoldDB" id="A0AAW8R0L0"/>
<name>A0AAW8R0L0_9ALTE</name>